<organism evidence="1 2">
    <name type="scientific">Callosobruchus maculatus</name>
    <name type="common">Southern cowpea weevil</name>
    <name type="synonym">Pulse bruchid</name>
    <dbReference type="NCBI Taxonomy" id="64391"/>
    <lineage>
        <taxon>Eukaryota</taxon>
        <taxon>Metazoa</taxon>
        <taxon>Ecdysozoa</taxon>
        <taxon>Arthropoda</taxon>
        <taxon>Hexapoda</taxon>
        <taxon>Insecta</taxon>
        <taxon>Pterygota</taxon>
        <taxon>Neoptera</taxon>
        <taxon>Endopterygota</taxon>
        <taxon>Coleoptera</taxon>
        <taxon>Polyphaga</taxon>
        <taxon>Cucujiformia</taxon>
        <taxon>Chrysomeloidea</taxon>
        <taxon>Chrysomelidae</taxon>
        <taxon>Bruchinae</taxon>
        <taxon>Bruchini</taxon>
        <taxon>Callosobruchus</taxon>
    </lineage>
</organism>
<evidence type="ECO:0000313" key="2">
    <source>
        <dbReference type="Proteomes" id="UP000410492"/>
    </source>
</evidence>
<evidence type="ECO:0000313" key="1">
    <source>
        <dbReference type="EMBL" id="VEN56290.1"/>
    </source>
</evidence>
<sequence>MQANKPSSSTQTEFTMNRLVTTALMMSIMLYW</sequence>
<proteinExistence type="predicted"/>
<gene>
    <name evidence="1" type="ORF">CALMAC_LOCUS15217</name>
</gene>
<dbReference type="AlphaFoldDB" id="A0A653D821"/>
<name>A0A653D821_CALMS</name>
<protein>
    <submittedName>
        <fullName evidence="1">Uncharacterized protein</fullName>
    </submittedName>
</protein>
<keyword evidence="2" id="KW-1185">Reference proteome</keyword>
<dbReference type="Proteomes" id="UP000410492">
    <property type="component" value="Unassembled WGS sequence"/>
</dbReference>
<reference evidence="1 2" key="1">
    <citation type="submission" date="2019-01" db="EMBL/GenBank/DDBJ databases">
        <authorList>
            <person name="Sayadi A."/>
        </authorList>
    </citation>
    <scope>NUCLEOTIDE SEQUENCE [LARGE SCALE GENOMIC DNA]</scope>
</reference>
<accession>A0A653D821</accession>
<dbReference type="EMBL" id="CAACVG010010641">
    <property type="protein sequence ID" value="VEN56290.1"/>
    <property type="molecule type" value="Genomic_DNA"/>
</dbReference>
<dbReference type="OrthoDB" id="10372739at2759"/>